<keyword evidence="7" id="KW-0406">Ion transport</keyword>
<keyword evidence="6" id="KW-0408">Iron</keyword>
<evidence type="ECO:0000259" key="14">
    <source>
        <dbReference type="Pfam" id="PF00593"/>
    </source>
</evidence>
<reference evidence="16 17" key="1">
    <citation type="submission" date="2019-08" db="EMBL/GenBank/DDBJ databases">
        <title>Parahaliea maris sp. nov., isolated from the surface seawater.</title>
        <authorList>
            <person name="Liu Y."/>
        </authorList>
    </citation>
    <scope>NUCLEOTIDE SEQUENCE [LARGE SCALE GENOMIC DNA]</scope>
    <source>
        <strain evidence="16 17">HSLHS9</strain>
    </source>
</reference>
<feature type="domain" description="TonB-dependent receptor plug" evidence="15">
    <location>
        <begin position="44"/>
        <end position="150"/>
    </location>
</feature>
<evidence type="ECO:0000256" key="9">
    <source>
        <dbReference type="ARBA" id="ARBA00023136"/>
    </source>
</evidence>
<organism evidence="16 17">
    <name type="scientific">Parahaliea maris</name>
    <dbReference type="NCBI Taxonomy" id="2716870"/>
    <lineage>
        <taxon>Bacteria</taxon>
        <taxon>Pseudomonadati</taxon>
        <taxon>Pseudomonadota</taxon>
        <taxon>Gammaproteobacteria</taxon>
        <taxon>Cellvibrionales</taxon>
        <taxon>Halieaceae</taxon>
        <taxon>Parahaliea</taxon>
    </lineage>
</organism>
<dbReference type="SUPFAM" id="SSF56935">
    <property type="entry name" value="Porins"/>
    <property type="match status" value="1"/>
</dbReference>
<dbReference type="InterPro" id="IPR012910">
    <property type="entry name" value="Plug_dom"/>
</dbReference>
<proteinExistence type="inferred from homology"/>
<dbReference type="Gene3D" id="2.40.170.20">
    <property type="entry name" value="TonB-dependent receptor, beta-barrel domain"/>
    <property type="match status" value="1"/>
</dbReference>
<keyword evidence="3 11" id="KW-1134">Transmembrane beta strand</keyword>
<evidence type="ECO:0000256" key="13">
    <source>
        <dbReference type="SAM" id="SignalP"/>
    </source>
</evidence>
<dbReference type="InterPro" id="IPR000531">
    <property type="entry name" value="Beta-barrel_TonB"/>
</dbReference>
<evidence type="ECO:0000313" key="17">
    <source>
        <dbReference type="Proteomes" id="UP000321039"/>
    </source>
</evidence>
<keyword evidence="4" id="KW-0410">Iron transport</keyword>
<evidence type="ECO:0000259" key="15">
    <source>
        <dbReference type="Pfam" id="PF07715"/>
    </source>
</evidence>
<evidence type="ECO:0000256" key="11">
    <source>
        <dbReference type="PROSITE-ProRule" id="PRU01360"/>
    </source>
</evidence>
<dbReference type="PROSITE" id="PS52016">
    <property type="entry name" value="TONB_DEPENDENT_REC_3"/>
    <property type="match status" value="1"/>
</dbReference>
<dbReference type="EMBL" id="VRZA01000010">
    <property type="protein sequence ID" value="TXS89498.1"/>
    <property type="molecule type" value="Genomic_DNA"/>
</dbReference>
<keyword evidence="10 11" id="KW-0998">Cell outer membrane</keyword>
<dbReference type="PANTHER" id="PTHR32552:SF81">
    <property type="entry name" value="TONB-DEPENDENT OUTER MEMBRANE RECEPTOR"/>
    <property type="match status" value="1"/>
</dbReference>
<evidence type="ECO:0000256" key="2">
    <source>
        <dbReference type="ARBA" id="ARBA00022448"/>
    </source>
</evidence>
<dbReference type="InterPro" id="IPR036942">
    <property type="entry name" value="Beta-barrel_TonB_sf"/>
</dbReference>
<evidence type="ECO:0000256" key="6">
    <source>
        <dbReference type="ARBA" id="ARBA00023004"/>
    </source>
</evidence>
<evidence type="ECO:0000256" key="5">
    <source>
        <dbReference type="ARBA" id="ARBA00022692"/>
    </source>
</evidence>
<dbReference type="AlphaFoldDB" id="A0A5C8ZM11"/>
<comment type="similarity">
    <text evidence="11 12">Belongs to the TonB-dependent receptor family.</text>
</comment>
<evidence type="ECO:0000256" key="12">
    <source>
        <dbReference type="RuleBase" id="RU003357"/>
    </source>
</evidence>
<sequence length="718" mass="78666">MKPILQLSQTRLAFAIGALVTWNTASAAVLEEVVVTAQKREQSLQDVPISLSVVGGNDIENFALRDFSDLSTQIPNFFVQDTPANYAIYIRGMGSTAGNSAFEQTVGLFVDGVYAGRARQFQSPFLDVDRIEVMRGPQGALVGKNTSAGAINVLTRKPTDETEASISAGYEFEGETTNVRGIVSGALSDTLRGRLAVSYIDTAKGFTENLVLGDHEKQVSDGVIRGTLGWDITDQLDATLKLETSRSRIDGNSYETIRPGEKIDYKRSTSGFPTVSERDFNDTDADNLTLTLNYGFNDFTLTSITGFSQYDFSKFLDSDFSAATLFGSSFAEDFDQLSQELRLVSPGGETLEYVVGLYAHTNSLDMDQSTELAFGPFVGTGIRHFEQDNDVLSLYAQATWYITDALRVSASARQTEDKKDADQQREIVGNVLPSWLDTPLSGDRDESHFDPAINLQWDVAEDTMLYATWSEGSKAGGFVGAQASTKPEEFEFDPEEAETFEVGVKTRLFDSRLSLNAAYFYTEYTDLQVSAWDADSSTFVTGNAASATTEGVEADFAWALGESVTIMGSAAYLDATYDEFLGADCLWNNPGCDVPTNDIGGTRLPRSSEWSGNLSFVYDQPIGELFFSSKLDVVYNSEKFLMEDLNPRGAQDDFTKVNLRLALSDADERWTVALVGKNITDETTISHAFGTPLAAPGTITYLVDAPRTVALQLDYRFR</sequence>
<evidence type="ECO:0000256" key="8">
    <source>
        <dbReference type="ARBA" id="ARBA00023077"/>
    </source>
</evidence>
<gene>
    <name evidence="16" type="ORF">FV139_19605</name>
</gene>
<keyword evidence="17" id="KW-1185">Reference proteome</keyword>
<evidence type="ECO:0000313" key="16">
    <source>
        <dbReference type="EMBL" id="TXS89498.1"/>
    </source>
</evidence>
<keyword evidence="8 12" id="KW-0798">TonB box</keyword>
<dbReference type="Proteomes" id="UP000321039">
    <property type="component" value="Unassembled WGS sequence"/>
</dbReference>
<evidence type="ECO:0000256" key="10">
    <source>
        <dbReference type="ARBA" id="ARBA00023237"/>
    </source>
</evidence>
<dbReference type="Pfam" id="PF00593">
    <property type="entry name" value="TonB_dep_Rec_b-barrel"/>
    <property type="match status" value="1"/>
</dbReference>
<dbReference type="InterPro" id="IPR039426">
    <property type="entry name" value="TonB-dep_rcpt-like"/>
</dbReference>
<keyword evidence="2 11" id="KW-0813">Transport</keyword>
<dbReference type="PANTHER" id="PTHR32552">
    <property type="entry name" value="FERRICHROME IRON RECEPTOR-RELATED"/>
    <property type="match status" value="1"/>
</dbReference>
<evidence type="ECO:0000256" key="3">
    <source>
        <dbReference type="ARBA" id="ARBA00022452"/>
    </source>
</evidence>
<dbReference type="CDD" id="cd01347">
    <property type="entry name" value="ligand_gated_channel"/>
    <property type="match status" value="1"/>
</dbReference>
<keyword evidence="9 11" id="KW-0472">Membrane</keyword>
<feature type="chain" id="PRO_5022750298" evidence="13">
    <location>
        <begin position="28"/>
        <end position="718"/>
    </location>
</feature>
<feature type="domain" description="TonB-dependent receptor-like beta-barrel" evidence="14">
    <location>
        <begin position="252"/>
        <end position="679"/>
    </location>
</feature>
<dbReference type="RefSeq" id="WP_148070190.1">
    <property type="nucleotide sequence ID" value="NZ_VRZA01000010.1"/>
</dbReference>
<dbReference type="GO" id="GO:0009279">
    <property type="term" value="C:cell outer membrane"/>
    <property type="evidence" value="ECO:0007669"/>
    <property type="project" value="UniProtKB-SubCell"/>
</dbReference>
<keyword evidence="16" id="KW-0675">Receptor</keyword>
<dbReference type="GO" id="GO:0006826">
    <property type="term" value="P:iron ion transport"/>
    <property type="evidence" value="ECO:0007669"/>
    <property type="project" value="UniProtKB-KW"/>
</dbReference>
<keyword evidence="5 11" id="KW-0812">Transmembrane</keyword>
<accession>A0A5C8ZM11</accession>
<keyword evidence="13" id="KW-0732">Signal</keyword>
<evidence type="ECO:0000256" key="7">
    <source>
        <dbReference type="ARBA" id="ARBA00023065"/>
    </source>
</evidence>
<protein>
    <submittedName>
        <fullName evidence="16">TonB-dependent receptor</fullName>
    </submittedName>
</protein>
<evidence type="ECO:0000256" key="4">
    <source>
        <dbReference type="ARBA" id="ARBA00022496"/>
    </source>
</evidence>
<comment type="caution">
    <text evidence="16">The sequence shown here is derived from an EMBL/GenBank/DDBJ whole genome shotgun (WGS) entry which is preliminary data.</text>
</comment>
<comment type="subcellular location">
    <subcellularLocation>
        <location evidence="1 11">Cell outer membrane</location>
        <topology evidence="1 11">Multi-pass membrane protein</topology>
    </subcellularLocation>
</comment>
<dbReference type="Pfam" id="PF07715">
    <property type="entry name" value="Plug"/>
    <property type="match status" value="1"/>
</dbReference>
<feature type="signal peptide" evidence="13">
    <location>
        <begin position="1"/>
        <end position="27"/>
    </location>
</feature>
<name>A0A5C8ZM11_9GAMM</name>
<evidence type="ECO:0000256" key="1">
    <source>
        <dbReference type="ARBA" id="ARBA00004571"/>
    </source>
</evidence>